<sequence>MAERGRPRSFDRRQALYRAMEVFWEKGYEGASMAALTDAMGIAAPSLYAAFGSKEALFREALGLYETTEGGELMESVLRASTAFEAVQRLLMASARLYTRADKPAGCLVVLCALQAGDAGEPVRGELSSRRMANVGSLAELLARGVDTGEIPPSADLRAIARFYVTVQQGMSIQARDGASQSELETVARAALSAWAGLIGR</sequence>
<proteinExistence type="predicted"/>
<dbReference type="PROSITE" id="PS01081">
    <property type="entry name" value="HTH_TETR_1"/>
    <property type="match status" value="1"/>
</dbReference>
<accession>A0A1W6ZJ30</accession>
<dbReference type="Gene3D" id="1.10.10.60">
    <property type="entry name" value="Homeodomain-like"/>
    <property type="match status" value="1"/>
</dbReference>
<dbReference type="AlphaFoldDB" id="A0A1W6ZJ30"/>
<dbReference type="OrthoDB" id="270177at2"/>
<keyword evidence="8" id="KW-1185">Reference proteome</keyword>
<dbReference type="PRINTS" id="PR00455">
    <property type="entry name" value="HTHTETR"/>
</dbReference>
<keyword evidence="4" id="KW-0804">Transcription</keyword>
<dbReference type="Pfam" id="PF00440">
    <property type="entry name" value="TetR_N"/>
    <property type="match status" value="1"/>
</dbReference>
<evidence type="ECO:0000256" key="1">
    <source>
        <dbReference type="ARBA" id="ARBA00022491"/>
    </source>
</evidence>
<dbReference type="InterPro" id="IPR023772">
    <property type="entry name" value="DNA-bd_HTH_TetR-type_CS"/>
</dbReference>
<evidence type="ECO:0000256" key="4">
    <source>
        <dbReference type="ARBA" id="ARBA00023163"/>
    </source>
</evidence>
<dbReference type="GO" id="GO:0003677">
    <property type="term" value="F:DNA binding"/>
    <property type="evidence" value="ECO:0007669"/>
    <property type="project" value="UniProtKB-UniRule"/>
</dbReference>
<dbReference type="InterPro" id="IPR009057">
    <property type="entry name" value="Homeodomain-like_sf"/>
</dbReference>
<reference evidence="7 8" key="1">
    <citation type="submission" date="2017-05" db="EMBL/GenBank/DDBJ databases">
        <title>Complete and WGS of Bordetella genogroups.</title>
        <authorList>
            <person name="Spilker T."/>
            <person name="LiPuma J."/>
        </authorList>
    </citation>
    <scope>NUCLEOTIDE SEQUENCE [LARGE SCALE GENOMIC DNA]</scope>
    <source>
        <strain evidence="7 8">AU7206</strain>
    </source>
</reference>
<dbReference type="PROSITE" id="PS50977">
    <property type="entry name" value="HTH_TETR_2"/>
    <property type="match status" value="1"/>
</dbReference>
<feature type="domain" description="HTH tetR-type" evidence="6">
    <location>
        <begin position="9"/>
        <end position="69"/>
    </location>
</feature>
<dbReference type="PANTHER" id="PTHR47506">
    <property type="entry name" value="TRANSCRIPTIONAL REGULATORY PROTEIN"/>
    <property type="match status" value="1"/>
</dbReference>
<dbReference type="STRING" id="463040.CAL15_07115"/>
<dbReference type="SUPFAM" id="SSF46689">
    <property type="entry name" value="Homeodomain-like"/>
    <property type="match status" value="1"/>
</dbReference>
<dbReference type="EMBL" id="CP021111">
    <property type="protein sequence ID" value="ARP97329.1"/>
    <property type="molecule type" value="Genomic_DNA"/>
</dbReference>
<feature type="DNA-binding region" description="H-T-H motif" evidence="5">
    <location>
        <begin position="32"/>
        <end position="51"/>
    </location>
</feature>
<gene>
    <name evidence="7" type="ORF">CAL15_07115</name>
</gene>
<dbReference type="InterPro" id="IPR011075">
    <property type="entry name" value="TetR_C"/>
</dbReference>
<dbReference type="RefSeq" id="WP_086080975.1">
    <property type="nucleotide sequence ID" value="NZ_CP021111.1"/>
</dbReference>
<organism evidence="7 8">
    <name type="scientific">Bordetella genomosp. 13</name>
    <dbReference type="NCBI Taxonomy" id="463040"/>
    <lineage>
        <taxon>Bacteria</taxon>
        <taxon>Pseudomonadati</taxon>
        <taxon>Pseudomonadota</taxon>
        <taxon>Betaproteobacteria</taxon>
        <taxon>Burkholderiales</taxon>
        <taxon>Alcaligenaceae</taxon>
        <taxon>Bordetella</taxon>
    </lineage>
</organism>
<evidence type="ECO:0000256" key="5">
    <source>
        <dbReference type="PROSITE-ProRule" id="PRU00335"/>
    </source>
</evidence>
<keyword evidence="3 5" id="KW-0238">DNA-binding</keyword>
<dbReference type="PANTHER" id="PTHR47506:SF1">
    <property type="entry name" value="HTH-TYPE TRANSCRIPTIONAL REGULATOR YJDC"/>
    <property type="match status" value="1"/>
</dbReference>
<evidence type="ECO:0000256" key="2">
    <source>
        <dbReference type="ARBA" id="ARBA00023015"/>
    </source>
</evidence>
<dbReference type="Pfam" id="PF16925">
    <property type="entry name" value="TetR_C_13"/>
    <property type="match status" value="1"/>
</dbReference>
<name>A0A1W6ZJ30_9BORD</name>
<dbReference type="InterPro" id="IPR001647">
    <property type="entry name" value="HTH_TetR"/>
</dbReference>
<protein>
    <submittedName>
        <fullName evidence="7">TetR family transcriptional regulator</fullName>
    </submittedName>
</protein>
<dbReference type="Gene3D" id="1.10.357.10">
    <property type="entry name" value="Tetracycline Repressor, domain 2"/>
    <property type="match status" value="1"/>
</dbReference>
<keyword evidence="2" id="KW-0805">Transcription regulation</keyword>
<evidence type="ECO:0000313" key="7">
    <source>
        <dbReference type="EMBL" id="ARP97329.1"/>
    </source>
</evidence>
<dbReference type="KEGG" id="bgm:CAL15_07115"/>
<evidence type="ECO:0000256" key="3">
    <source>
        <dbReference type="ARBA" id="ARBA00023125"/>
    </source>
</evidence>
<evidence type="ECO:0000259" key="6">
    <source>
        <dbReference type="PROSITE" id="PS50977"/>
    </source>
</evidence>
<dbReference type="InterPro" id="IPR036271">
    <property type="entry name" value="Tet_transcr_reg_TetR-rel_C_sf"/>
</dbReference>
<evidence type="ECO:0000313" key="8">
    <source>
        <dbReference type="Proteomes" id="UP000194161"/>
    </source>
</evidence>
<keyword evidence="1" id="KW-0678">Repressor</keyword>
<dbReference type="Proteomes" id="UP000194161">
    <property type="component" value="Chromosome"/>
</dbReference>
<dbReference type="SUPFAM" id="SSF48498">
    <property type="entry name" value="Tetracyclin repressor-like, C-terminal domain"/>
    <property type="match status" value="1"/>
</dbReference>